<feature type="region of interest" description="Disordered" evidence="1">
    <location>
        <begin position="1"/>
        <end position="52"/>
    </location>
</feature>
<reference evidence="2 3" key="1">
    <citation type="journal article" date="2019" name="Commun. Biol.">
        <title>The bagworm genome reveals a unique fibroin gene that provides high tensile strength.</title>
        <authorList>
            <person name="Kono N."/>
            <person name="Nakamura H."/>
            <person name="Ohtoshi R."/>
            <person name="Tomita M."/>
            <person name="Numata K."/>
            <person name="Arakawa K."/>
        </authorList>
    </citation>
    <scope>NUCLEOTIDE SEQUENCE [LARGE SCALE GENOMIC DNA]</scope>
</reference>
<comment type="caution">
    <text evidence="2">The sequence shown here is derived from an EMBL/GenBank/DDBJ whole genome shotgun (WGS) entry which is preliminary data.</text>
</comment>
<gene>
    <name evidence="2" type="ORF">EVAR_97763_1</name>
</gene>
<evidence type="ECO:0000313" key="3">
    <source>
        <dbReference type="Proteomes" id="UP000299102"/>
    </source>
</evidence>
<evidence type="ECO:0000256" key="1">
    <source>
        <dbReference type="SAM" id="MobiDB-lite"/>
    </source>
</evidence>
<name>A0A4C1X664_EUMVA</name>
<proteinExistence type="predicted"/>
<sequence>MLHTQHPERERDVKDRYKLRGKEERERGRHEVMKREGRKSQNPKTLRDYHNKTTHRSVSEWVVKVNVTTIAITRHRRRAAHVRSISDTRTPVVCWPTPRVGGRRAPAECVPNAGGVLTPRKY</sequence>
<protein>
    <submittedName>
        <fullName evidence="2">Uncharacterized protein</fullName>
    </submittedName>
</protein>
<feature type="compositionally biased region" description="Basic and acidic residues" evidence="1">
    <location>
        <begin position="1"/>
        <end position="51"/>
    </location>
</feature>
<organism evidence="2 3">
    <name type="scientific">Eumeta variegata</name>
    <name type="common">Bagworm moth</name>
    <name type="synonym">Eumeta japonica</name>
    <dbReference type="NCBI Taxonomy" id="151549"/>
    <lineage>
        <taxon>Eukaryota</taxon>
        <taxon>Metazoa</taxon>
        <taxon>Ecdysozoa</taxon>
        <taxon>Arthropoda</taxon>
        <taxon>Hexapoda</taxon>
        <taxon>Insecta</taxon>
        <taxon>Pterygota</taxon>
        <taxon>Neoptera</taxon>
        <taxon>Endopterygota</taxon>
        <taxon>Lepidoptera</taxon>
        <taxon>Glossata</taxon>
        <taxon>Ditrysia</taxon>
        <taxon>Tineoidea</taxon>
        <taxon>Psychidae</taxon>
        <taxon>Oiketicinae</taxon>
        <taxon>Eumeta</taxon>
    </lineage>
</organism>
<dbReference type="Proteomes" id="UP000299102">
    <property type="component" value="Unassembled WGS sequence"/>
</dbReference>
<keyword evidence="3" id="KW-1185">Reference proteome</keyword>
<dbReference type="AlphaFoldDB" id="A0A4C1X664"/>
<accession>A0A4C1X664</accession>
<dbReference type="EMBL" id="BGZK01000756">
    <property type="protein sequence ID" value="GBP59261.1"/>
    <property type="molecule type" value="Genomic_DNA"/>
</dbReference>
<evidence type="ECO:0000313" key="2">
    <source>
        <dbReference type="EMBL" id="GBP59261.1"/>
    </source>
</evidence>